<dbReference type="Gene3D" id="3.30.300.30">
    <property type="match status" value="1"/>
</dbReference>
<sequence length="534" mass="56412">MTAALRGGGAVDSAGTTGAPRTAGTLPGALTAHAHRTPDRPALIGPDARLTYGELYARAAAIAVALQRRGVGPGDRVAVHGEKTAGAVTALLGAVLAGAAYLPLDPAAPAERRRMLVEDAAASCLLASGARARQLTEQNLATSVLVIDELAATEVPADWRPARPAPEDLVYVLYTSGSTGRPKGVCIHHHALDTFFEAVDPVLGITADAVCLNTTALHFDGSVADLLLPLVRGAKVFLGPQMPLPKPVLDLIQRERVTHMTGVGSTLTLLAQHGAGLGGHDLSSLRTILTGAEVLNPATVQAWLHAAPDLVVVNGYGPTETTCGVAFHPISEREPGRTELYPIGAPLPGVELKFRTPEGQFTDHGPGELYIGGDQVMTGYLNRPVEEAGVFVRIDGKRYYRSGDIVERRPDGVLLFEGRRDDEVKIRGYRINLNEVRTAVESHPSVGHAFVAAVPDPRDKLSLACAIVPRQAPAGAGRLEVLADKEAAELTEHTAALLPRYMVPRQFHLLSAFPVLPSGKPDSGRVRELLKAAL</sequence>
<dbReference type="RefSeq" id="WP_187816534.1">
    <property type="nucleotide sequence ID" value="NZ_JACTVJ010000013.1"/>
</dbReference>
<dbReference type="Gene3D" id="3.40.50.12780">
    <property type="entry name" value="N-terminal domain of ligase-like"/>
    <property type="match status" value="1"/>
</dbReference>
<dbReference type="SUPFAM" id="SSF56801">
    <property type="entry name" value="Acetyl-CoA synthetase-like"/>
    <property type="match status" value="1"/>
</dbReference>
<proteinExistence type="predicted"/>
<evidence type="ECO:0000313" key="4">
    <source>
        <dbReference type="EMBL" id="MBC9716065.1"/>
    </source>
</evidence>
<feature type="domain" description="AMP-dependent synthetase/ligase" evidence="2">
    <location>
        <begin position="31"/>
        <end position="381"/>
    </location>
</feature>
<dbReference type="InterPro" id="IPR025110">
    <property type="entry name" value="AMP-bd_C"/>
</dbReference>
<dbReference type="PRINTS" id="PR00154">
    <property type="entry name" value="AMPBINDING"/>
</dbReference>
<dbReference type="NCBIfam" id="TIGR01733">
    <property type="entry name" value="AA-adenyl-dom"/>
    <property type="match status" value="1"/>
</dbReference>
<dbReference type="Pfam" id="PF00501">
    <property type="entry name" value="AMP-binding"/>
    <property type="match status" value="1"/>
</dbReference>
<evidence type="ECO:0000259" key="3">
    <source>
        <dbReference type="Pfam" id="PF13193"/>
    </source>
</evidence>
<dbReference type="InterPro" id="IPR020845">
    <property type="entry name" value="AMP-binding_CS"/>
</dbReference>
<protein>
    <submittedName>
        <fullName evidence="4">Amino acid adenylation domain-containing protein</fullName>
    </submittedName>
</protein>
<accession>A0ABR7SN05</accession>
<reference evidence="4 5" key="1">
    <citation type="submission" date="2020-08" db="EMBL/GenBank/DDBJ databases">
        <title>Genemic of Streptomyces polyaspartic.</title>
        <authorList>
            <person name="Liu W."/>
        </authorList>
    </citation>
    <scope>NUCLEOTIDE SEQUENCE [LARGE SCALE GENOMIC DNA]</scope>
    <source>
        <strain evidence="4 5">TRM66268-LWL</strain>
    </source>
</reference>
<dbReference type="InterPro" id="IPR010071">
    <property type="entry name" value="AA_adenyl_dom"/>
</dbReference>
<dbReference type="Pfam" id="PF13193">
    <property type="entry name" value="AMP-binding_C"/>
    <property type="match status" value="1"/>
</dbReference>
<dbReference type="Proteomes" id="UP000642284">
    <property type="component" value="Unassembled WGS sequence"/>
</dbReference>
<feature type="region of interest" description="Disordered" evidence="1">
    <location>
        <begin position="1"/>
        <end position="26"/>
    </location>
</feature>
<feature type="compositionally biased region" description="Low complexity" evidence="1">
    <location>
        <begin position="14"/>
        <end position="26"/>
    </location>
</feature>
<dbReference type="InterPro" id="IPR045851">
    <property type="entry name" value="AMP-bd_C_sf"/>
</dbReference>
<feature type="domain" description="AMP-binding enzyme C-terminal" evidence="3">
    <location>
        <begin position="438"/>
        <end position="520"/>
    </location>
</feature>
<dbReference type="InterPro" id="IPR042099">
    <property type="entry name" value="ANL_N_sf"/>
</dbReference>
<dbReference type="PANTHER" id="PTHR45527">
    <property type="entry name" value="NONRIBOSOMAL PEPTIDE SYNTHETASE"/>
    <property type="match status" value="1"/>
</dbReference>
<evidence type="ECO:0000256" key="1">
    <source>
        <dbReference type="SAM" id="MobiDB-lite"/>
    </source>
</evidence>
<dbReference type="PANTHER" id="PTHR45527:SF1">
    <property type="entry name" value="FATTY ACID SYNTHASE"/>
    <property type="match status" value="1"/>
</dbReference>
<evidence type="ECO:0000259" key="2">
    <source>
        <dbReference type="Pfam" id="PF00501"/>
    </source>
</evidence>
<evidence type="ECO:0000313" key="5">
    <source>
        <dbReference type="Proteomes" id="UP000642284"/>
    </source>
</evidence>
<dbReference type="InterPro" id="IPR020459">
    <property type="entry name" value="AMP-binding"/>
</dbReference>
<dbReference type="InterPro" id="IPR000873">
    <property type="entry name" value="AMP-dep_synth/lig_dom"/>
</dbReference>
<keyword evidence="5" id="KW-1185">Reference proteome</keyword>
<dbReference type="PROSITE" id="PS00455">
    <property type="entry name" value="AMP_BINDING"/>
    <property type="match status" value="1"/>
</dbReference>
<feature type="compositionally biased region" description="Gly residues" evidence="1">
    <location>
        <begin position="1"/>
        <end position="10"/>
    </location>
</feature>
<comment type="caution">
    <text evidence="4">The sequence shown here is derived from an EMBL/GenBank/DDBJ whole genome shotgun (WGS) entry which is preliminary data.</text>
</comment>
<organism evidence="4 5">
    <name type="scientific">Streptomyces polyasparticus</name>
    <dbReference type="NCBI Taxonomy" id="2767826"/>
    <lineage>
        <taxon>Bacteria</taxon>
        <taxon>Bacillati</taxon>
        <taxon>Actinomycetota</taxon>
        <taxon>Actinomycetes</taxon>
        <taxon>Kitasatosporales</taxon>
        <taxon>Streptomycetaceae</taxon>
        <taxon>Streptomyces</taxon>
    </lineage>
</organism>
<gene>
    <name evidence="4" type="ORF">H9Y04_26335</name>
</gene>
<name>A0ABR7SN05_9ACTN</name>
<dbReference type="EMBL" id="JACTVJ010000013">
    <property type="protein sequence ID" value="MBC9716065.1"/>
    <property type="molecule type" value="Genomic_DNA"/>
</dbReference>
<dbReference type="CDD" id="cd05930">
    <property type="entry name" value="A_NRPS"/>
    <property type="match status" value="1"/>
</dbReference>